<dbReference type="RefSeq" id="WP_276096815.1">
    <property type="nucleotide sequence ID" value="NZ_JARJBC010000033.1"/>
</dbReference>
<evidence type="ECO:0000313" key="2">
    <source>
        <dbReference type="EMBL" id="MDF3293982.1"/>
    </source>
</evidence>
<gene>
    <name evidence="2" type="ORF">P3G67_33175</name>
</gene>
<sequence>MSHTENLSTSRRVSRRTLRREVPSTVALLADREDFTAMRSYSTFAFHDHAQYLRQMQGLLRSLAAQGIHISVALFDPAEFAAYCADTGQDPDTAATRSRYIAEVAAGGATVPYQGQPVDHLVSQLIGAADRRATWEHATELLARASGCDACAGGGHNAAFDRASEALSRLLRAAGPGRHHLVCSVPVVRIDAGPDAMVTEESPPLAGVLHARCADDGTVQLGETDALVFCTVLAVGLATGSPGGVVLRTGRGTPGEPDRVRGWSLRDGWLHPLTEAEVFNAYCTDAETGEPVPPEPGVTYCAGTPLPPPSDA</sequence>
<reference evidence="2 3" key="1">
    <citation type="submission" date="2023-03" db="EMBL/GenBank/DDBJ databases">
        <title>Draft genome sequence of Streptomyces sp. RB6PN23 isolated from peat swamp forest in Thailand.</title>
        <authorList>
            <person name="Klaysubun C."/>
            <person name="Duangmal K."/>
        </authorList>
    </citation>
    <scope>NUCLEOTIDE SEQUENCE [LARGE SCALE GENOMIC DNA]</scope>
    <source>
        <strain evidence="2 3">RB6PN23</strain>
    </source>
</reference>
<name>A0ABT5ZVZ3_9ACTN</name>
<feature type="region of interest" description="Disordered" evidence="1">
    <location>
        <begin position="288"/>
        <end position="312"/>
    </location>
</feature>
<evidence type="ECO:0000256" key="1">
    <source>
        <dbReference type="SAM" id="MobiDB-lite"/>
    </source>
</evidence>
<proteinExistence type="predicted"/>
<comment type="caution">
    <text evidence="2">The sequence shown here is derived from an EMBL/GenBank/DDBJ whole genome shotgun (WGS) entry which is preliminary data.</text>
</comment>
<protein>
    <submittedName>
        <fullName evidence="2">Uncharacterized protein</fullName>
    </submittedName>
</protein>
<dbReference type="Proteomes" id="UP001216579">
    <property type="component" value="Unassembled WGS sequence"/>
</dbReference>
<evidence type="ECO:0000313" key="3">
    <source>
        <dbReference type="Proteomes" id="UP001216579"/>
    </source>
</evidence>
<organism evidence="2 3">
    <name type="scientific">Streptomyces silvisoli</name>
    <dbReference type="NCBI Taxonomy" id="3034235"/>
    <lineage>
        <taxon>Bacteria</taxon>
        <taxon>Bacillati</taxon>
        <taxon>Actinomycetota</taxon>
        <taxon>Actinomycetes</taxon>
        <taxon>Kitasatosporales</taxon>
        <taxon>Streptomycetaceae</taxon>
        <taxon>Streptomyces</taxon>
    </lineage>
</organism>
<dbReference type="EMBL" id="JARJBC010000033">
    <property type="protein sequence ID" value="MDF3293982.1"/>
    <property type="molecule type" value="Genomic_DNA"/>
</dbReference>
<keyword evidence="3" id="KW-1185">Reference proteome</keyword>
<accession>A0ABT5ZVZ3</accession>